<dbReference type="RefSeq" id="WP_420905038.1">
    <property type="nucleotide sequence ID" value="NZ_BAAFGK010000004.1"/>
</dbReference>
<proteinExistence type="predicted"/>
<dbReference type="InterPro" id="IPR024461">
    <property type="entry name" value="CCDC90-like"/>
</dbReference>
<keyword evidence="4" id="KW-0175">Coiled coil</keyword>
<evidence type="ECO:0000256" key="6">
    <source>
        <dbReference type="SAM" id="Phobius"/>
    </source>
</evidence>
<evidence type="ECO:0000256" key="1">
    <source>
        <dbReference type="ARBA" id="ARBA00004370"/>
    </source>
</evidence>
<comment type="caution">
    <text evidence="7">The sequence shown here is derived from an EMBL/GenBank/DDBJ whole genome shotgun (WGS) entry which is preliminary data.</text>
</comment>
<protein>
    <recommendedName>
        <fullName evidence="9">DUF1640 domain-containing protein</fullName>
    </recommendedName>
</protein>
<dbReference type="Gene3D" id="1.20.5.340">
    <property type="match status" value="1"/>
</dbReference>
<feature type="transmembrane region" description="Helical" evidence="6">
    <location>
        <begin position="74"/>
        <end position="93"/>
    </location>
</feature>
<comment type="subcellular location">
    <subcellularLocation>
        <location evidence="1">Membrane</location>
    </subcellularLocation>
</comment>
<dbReference type="PANTHER" id="PTHR14360:SF1">
    <property type="entry name" value="PROTEIN FMP32, MITOCHONDRIAL"/>
    <property type="match status" value="1"/>
</dbReference>
<keyword evidence="8" id="KW-1185">Reference proteome</keyword>
<sequence>MTVITFDTHAFIKELKAAGFTEAQAEAQTKILSSVFKTNLEELATRRDLKELELTLKAELRKDIETAKAETIKWMFGVAAGQAVFIVTLFKMFPGH</sequence>
<evidence type="ECO:0000256" key="2">
    <source>
        <dbReference type="ARBA" id="ARBA00022692"/>
    </source>
</evidence>
<keyword evidence="5 6" id="KW-0472">Membrane</keyword>
<dbReference type="Proteomes" id="UP001628193">
    <property type="component" value="Unassembled WGS sequence"/>
</dbReference>
<evidence type="ECO:0000313" key="7">
    <source>
        <dbReference type="EMBL" id="GAB0057346.1"/>
    </source>
</evidence>
<dbReference type="EMBL" id="BAAFGK010000004">
    <property type="protein sequence ID" value="GAB0057346.1"/>
    <property type="molecule type" value="Genomic_DNA"/>
</dbReference>
<gene>
    <name evidence="7" type="ORF">SIID45300_01673</name>
</gene>
<reference evidence="7 8" key="2">
    <citation type="submission" date="2024-09" db="EMBL/GenBank/DDBJ databases">
        <title>Draft genome sequence of Candidatus Magnetaquicoccaceae bacterium FCR-1.</title>
        <authorList>
            <person name="Shimoshige H."/>
            <person name="Shimamura S."/>
            <person name="Taoka A."/>
            <person name="Kobayashi H."/>
            <person name="Maekawa T."/>
        </authorList>
    </citation>
    <scope>NUCLEOTIDE SEQUENCE [LARGE SCALE GENOMIC DNA]</scope>
    <source>
        <strain evidence="7 8">FCR-1</strain>
    </source>
</reference>
<dbReference type="Pfam" id="PF07798">
    <property type="entry name" value="CCDC90-like"/>
    <property type="match status" value="1"/>
</dbReference>
<evidence type="ECO:0000256" key="3">
    <source>
        <dbReference type="ARBA" id="ARBA00022989"/>
    </source>
</evidence>
<evidence type="ECO:0000256" key="4">
    <source>
        <dbReference type="ARBA" id="ARBA00023054"/>
    </source>
</evidence>
<organism evidence="7 8">
    <name type="scientific">Candidatus Magnetaquiglobus chichijimensis</name>
    <dbReference type="NCBI Taxonomy" id="3141448"/>
    <lineage>
        <taxon>Bacteria</taxon>
        <taxon>Pseudomonadati</taxon>
        <taxon>Pseudomonadota</taxon>
        <taxon>Magnetococcia</taxon>
        <taxon>Magnetococcales</taxon>
        <taxon>Candidatus Magnetaquicoccaceae</taxon>
        <taxon>Candidatus Magnetaquiglobus</taxon>
    </lineage>
</organism>
<keyword evidence="3 6" id="KW-1133">Transmembrane helix</keyword>
<name>A0ABQ0C8Y2_9PROT</name>
<dbReference type="PANTHER" id="PTHR14360">
    <property type="entry name" value="PROTEIN FMP32, MITOCHONDRIAL"/>
    <property type="match status" value="1"/>
</dbReference>
<evidence type="ECO:0008006" key="9">
    <source>
        <dbReference type="Google" id="ProtNLM"/>
    </source>
</evidence>
<keyword evidence="2 6" id="KW-0812">Transmembrane</keyword>
<evidence type="ECO:0000313" key="8">
    <source>
        <dbReference type="Proteomes" id="UP001628193"/>
    </source>
</evidence>
<reference evidence="7 8" key="1">
    <citation type="submission" date="2024-05" db="EMBL/GenBank/DDBJ databases">
        <authorList>
            <consortium name="Candidatus Magnetaquicoccaceae bacterium FCR-1 genome sequencing consortium"/>
            <person name="Shimoshige H."/>
            <person name="Shimamura S."/>
            <person name="Taoka A."/>
            <person name="Kobayashi H."/>
            <person name="Maekawa T."/>
        </authorList>
    </citation>
    <scope>NUCLEOTIDE SEQUENCE [LARGE SCALE GENOMIC DNA]</scope>
    <source>
        <strain evidence="7 8">FCR-1</strain>
    </source>
</reference>
<accession>A0ABQ0C8Y2</accession>
<evidence type="ECO:0000256" key="5">
    <source>
        <dbReference type="ARBA" id="ARBA00023136"/>
    </source>
</evidence>